<protein>
    <submittedName>
        <fullName evidence="3">GDSL family lipase</fullName>
    </submittedName>
</protein>
<proteinExistence type="predicted"/>
<accession>A0A931N3A6</accession>
<evidence type="ECO:0000256" key="1">
    <source>
        <dbReference type="SAM" id="SignalP"/>
    </source>
</evidence>
<keyword evidence="1" id="KW-0732">Signal</keyword>
<dbReference type="Gene3D" id="3.40.50.1110">
    <property type="entry name" value="SGNH hydrolase"/>
    <property type="match status" value="1"/>
</dbReference>
<organism evidence="3 4">
    <name type="scientific">Nocardia bovistercoris</name>
    <dbReference type="NCBI Taxonomy" id="2785916"/>
    <lineage>
        <taxon>Bacteria</taxon>
        <taxon>Bacillati</taxon>
        <taxon>Actinomycetota</taxon>
        <taxon>Actinomycetes</taxon>
        <taxon>Mycobacteriales</taxon>
        <taxon>Nocardiaceae</taxon>
        <taxon>Nocardia</taxon>
    </lineage>
</organism>
<evidence type="ECO:0000313" key="3">
    <source>
        <dbReference type="EMBL" id="MBH0776363.1"/>
    </source>
</evidence>
<name>A0A931N3A6_9NOCA</name>
<dbReference type="PANTHER" id="PTHR43784:SF2">
    <property type="entry name" value="GDSL-LIKE LIPASE_ACYLHYDROLASE, PUTATIVE (AFU_ORTHOLOGUE AFUA_2G00820)-RELATED"/>
    <property type="match status" value="1"/>
</dbReference>
<feature type="signal peptide" evidence="1">
    <location>
        <begin position="1"/>
        <end position="40"/>
    </location>
</feature>
<dbReference type="PANTHER" id="PTHR43784">
    <property type="entry name" value="GDSL-LIKE LIPASE/ACYLHYDROLASE, PUTATIVE (AFU_ORTHOLOGUE AFUA_2G00820)-RELATED"/>
    <property type="match status" value="1"/>
</dbReference>
<feature type="domain" description="SGNH hydrolase-type esterase" evidence="2">
    <location>
        <begin position="234"/>
        <end position="436"/>
    </location>
</feature>
<dbReference type="InterPro" id="IPR036514">
    <property type="entry name" value="SGNH_hydro_sf"/>
</dbReference>
<dbReference type="Proteomes" id="UP000655751">
    <property type="component" value="Unassembled WGS sequence"/>
</dbReference>
<dbReference type="RefSeq" id="WP_198428334.1">
    <property type="nucleotide sequence ID" value="NZ_JADMLG010000003.1"/>
</dbReference>
<comment type="caution">
    <text evidence="3">The sequence shown here is derived from an EMBL/GenBank/DDBJ whole genome shotgun (WGS) entry which is preliminary data.</text>
</comment>
<keyword evidence="4" id="KW-1185">Reference proteome</keyword>
<dbReference type="AlphaFoldDB" id="A0A931N3A6"/>
<gene>
    <name evidence="3" type="ORF">IT779_08710</name>
</gene>
<feature type="chain" id="PRO_5039194763" evidence="1">
    <location>
        <begin position="41"/>
        <end position="454"/>
    </location>
</feature>
<reference evidence="3" key="1">
    <citation type="submission" date="2020-11" db="EMBL/GenBank/DDBJ databases">
        <title>Nocardia NEAU-351.nov., a novel actinomycete isolated from the cow dung.</title>
        <authorList>
            <person name="Zhang X."/>
        </authorList>
    </citation>
    <scope>NUCLEOTIDE SEQUENCE</scope>
    <source>
        <strain evidence="3">NEAU-351</strain>
    </source>
</reference>
<sequence>MERNSMMSLLARHGRRTRLRTRPAHLPLVAAILTAVTVTAAPTAGADETNCGGTHFVASWAASPTDALAPVDAAGAPVPLAVADQTFRMIITPHLGGTQLRVRLTNRYGLGPVTFARVSVGNQVAGAAVDALTPVSFDGGASVTVAAGAEILSDPVPFAVAAFRPVAVSIHVAGVAGPPTKHWNANATSYYAGPNSGDLTGQPGPEQFASTTGSWLYVSALDVRAQAATRSVVAFGDSITDGFVGTSAIPVPVDRAVADVNGRYPDALQRRLDAAGIPISVVNAGIGSNRVLTSGEPLMPGASGLARFERDALEQSGVAGVLVQEGINDLGLPPAADAAGMIAGYQQLIAMAHGHGKKIWLGTLLPASDALVDGVALAPRSESDRQQINAWIRGQRIADGVVDFDVALRDPDNPSVLRDDYSGPDRLHPNLAGYRAMADVIDLGMLSTAGSPRC</sequence>
<dbReference type="Pfam" id="PF13472">
    <property type="entry name" value="Lipase_GDSL_2"/>
    <property type="match status" value="1"/>
</dbReference>
<evidence type="ECO:0000313" key="4">
    <source>
        <dbReference type="Proteomes" id="UP000655751"/>
    </source>
</evidence>
<dbReference type="SUPFAM" id="SSF52266">
    <property type="entry name" value="SGNH hydrolase"/>
    <property type="match status" value="1"/>
</dbReference>
<evidence type="ECO:0000259" key="2">
    <source>
        <dbReference type="Pfam" id="PF13472"/>
    </source>
</evidence>
<dbReference type="EMBL" id="JADMLG010000003">
    <property type="protein sequence ID" value="MBH0776363.1"/>
    <property type="molecule type" value="Genomic_DNA"/>
</dbReference>
<dbReference type="InterPro" id="IPR053140">
    <property type="entry name" value="GDSL_Rv0518-like"/>
</dbReference>
<dbReference type="InterPro" id="IPR013830">
    <property type="entry name" value="SGNH_hydro"/>
</dbReference>